<evidence type="ECO:0000313" key="12">
    <source>
        <dbReference type="Proteomes" id="UP000678393"/>
    </source>
</evidence>
<reference evidence="11" key="1">
    <citation type="submission" date="2021-04" db="EMBL/GenBank/DDBJ databases">
        <authorList>
            <consortium name="Molecular Ecology Group"/>
        </authorList>
    </citation>
    <scope>NUCLEOTIDE SEQUENCE</scope>
</reference>
<dbReference type="InterPro" id="IPR051221">
    <property type="entry name" value="LDLR-related"/>
</dbReference>
<comment type="caution">
    <text evidence="10">Lacks conserved residue(s) required for the propagation of feature annotation.</text>
</comment>
<dbReference type="EMBL" id="CAJHNH020003768">
    <property type="protein sequence ID" value="CAG5129945.1"/>
    <property type="molecule type" value="Genomic_DNA"/>
</dbReference>
<dbReference type="AlphaFoldDB" id="A0A8S3ZQ91"/>
<comment type="subcellular location">
    <subcellularLocation>
        <location evidence="1">Membrane</location>
        <topology evidence="1">Single-pass membrane protein</topology>
    </subcellularLocation>
</comment>
<keyword evidence="4" id="KW-0677">Repeat</keyword>
<dbReference type="Proteomes" id="UP000678393">
    <property type="component" value="Unassembled WGS sequence"/>
</dbReference>
<keyword evidence="3" id="KW-0732">Signal</keyword>
<evidence type="ECO:0000256" key="2">
    <source>
        <dbReference type="ARBA" id="ARBA00022692"/>
    </source>
</evidence>
<dbReference type="GO" id="GO:0006898">
    <property type="term" value="P:receptor-mediated endocytosis"/>
    <property type="evidence" value="ECO:0007669"/>
    <property type="project" value="TreeGrafter"/>
</dbReference>
<dbReference type="PROSITE" id="PS01209">
    <property type="entry name" value="LDLRA_1"/>
    <property type="match status" value="1"/>
</dbReference>
<proteinExistence type="predicted"/>
<dbReference type="Pfam" id="PF00057">
    <property type="entry name" value="Ldl_recept_a"/>
    <property type="match status" value="1"/>
</dbReference>
<evidence type="ECO:0000256" key="8">
    <source>
        <dbReference type="ARBA" id="ARBA00023170"/>
    </source>
</evidence>
<dbReference type="GO" id="GO:0043235">
    <property type="term" value="C:receptor complex"/>
    <property type="evidence" value="ECO:0007669"/>
    <property type="project" value="TreeGrafter"/>
</dbReference>
<dbReference type="InterPro" id="IPR002172">
    <property type="entry name" value="LDrepeatLR_classA_rpt"/>
</dbReference>
<dbReference type="PRINTS" id="PR00261">
    <property type="entry name" value="LDLRECEPTOR"/>
</dbReference>
<sequence>CDGHPDCTDYSDEAFCATVECAAGRFKCVDSKECIVAQYVCDREADCQDGSDERNCINGTCSSYQWQCADSDRCIPHSY</sequence>
<evidence type="ECO:0000256" key="7">
    <source>
        <dbReference type="ARBA" id="ARBA00023157"/>
    </source>
</evidence>
<dbReference type="InterPro" id="IPR036055">
    <property type="entry name" value="LDL_receptor-like_sf"/>
</dbReference>
<comment type="caution">
    <text evidence="11">The sequence shown here is derived from an EMBL/GenBank/DDBJ whole genome shotgun (WGS) entry which is preliminary data.</text>
</comment>
<evidence type="ECO:0000256" key="1">
    <source>
        <dbReference type="ARBA" id="ARBA00004167"/>
    </source>
</evidence>
<keyword evidence="8" id="KW-0675">Receptor</keyword>
<dbReference type="SMART" id="SM00192">
    <property type="entry name" value="LDLa"/>
    <property type="match status" value="1"/>
</dbReference>
<name>A0A8S3ZQ91_9EUPU</name>
<dbReference type="SUPFAM" id="SSF57424">
    <property type="entry name" value="LDL receptor-like module"/>
    <property type="match status" value="1"/>
</dbReference>
<keyword evidence="5" id="KW-1133">Transmembrane helix</keyword>
<evidence type="ECO:0000256" key="5">
    <source>
        <dbReference type="ARBA" id="ARBA00022989"/>
    </source>
</evidence>
<keyword evidence="9" id="KW-0325">Glycoprotein</keyword>
<gene>
    <name evidence="11" type="ORF">CUNI_LOCUS15503</name>
</gene>
<keyword evidence="12" id="KW-1185">Reference proteome</keyword>
<organism evidence="11 12">
    <name type="scientific">Candidula unifasciata</name>
    <dbReference type="NCBI Taxonomy" id="100452"/>
    <lineage>
        <taxon>Eukaryota</taxon>
        <taxon>Metazoa</taxon>
        <taxon>Spiralia</taxon>
        <taxon>Lophotrochozoa</taxon>
        <taxon>Mollusca</taxon>
        <taxon>Gastropoda</taxon>
        <taxon>Heterobranchia</taxon>
        <taxon>Euthyneura</taxon>
        <taxon>Panpulmonata</taxon>
        <taxon>Eupulmonata</taxon>
        <taxon>Stylommatophora</taxon>
        <taxon>Helicina</taxon>
        <taxon>Helicoidea</taxon>
        <taxon>Geomitridae</taxon>
        <taxon>Candidula</taxon>
    </lineage>
</organism>
<dbReference type="OrthoDB" id="10062665at2759"/>
<accession>A0A8S3ZQ91</accession>
<dbReference type="CDD" id="cd00112">
    <property type="entry name" value="LDLa"/>
    <property type="match status" value="1"/>
</dbReference>
<dbReference type="PANTHER" id="PTHR22722:SF15">
    <property type="entry name" value="LOW-DENSITY LIPOPROTEIN RECEPTOR-RELATED"/>
    <property type="match status" value="1"/>
</dbReference>
<dbReference type="FunFam" id="4.10.400.10:FF:000002">
    <property type="entry name" value="Low-density lipoprotein receptor-related protein 1"/>
    <property type="match status" value="1"/>
</dbReference>
<feature type="non-terminal residue" evidence="11">
    <location>
        <position position="1"/>
    </location>
</feature>
<dbReference type="GO" id="GO:0016324">
    <property type="term" value="C:apical plasma membrane"/>
    <property type="evidence" value="ECO:0007669"/>
    <property type="project" value="TreeGrafter"/>
</dbReference>
<evidence type="ECO:0000256" key="3">
    <source>
        <dbReference type="ARBA" id="ARBA00022729"/>
    </source>
</evidence>
<evidence type="ECO:0000313" key="11">
    <source>
        <dbReference type="EMBL" id="CAG5129945.1"/>
    </source>
</evidence>
<dbReference type="PANTHER" id="PTHR22722">
    <property type="entry name" value="LOW-DENSITY LIPOPROTEIN RECEPTOR-RELATED PROTEIN 2-RELATED"/>
    <property type="match status" value="1"/>
</dbReference>
<evidence type="ECO:0000256" key="9">
    <source>
        <dbReference type="ARBA" id="ARBA00023180"/>
    </source>
</evidence>
<dbReference type="InterPro" id="IPR023415">
    <property type="entry name" value="LDLR_class-A_CS"/>
</dbReference>
<dbReference type="Gene3D" id="4.10.400.10">
    <property type="entry name" value="Low-density Lipoprotein Receptor"/>
    <property type="match status" value="1"/>
</dbReference>
<dbReference type="Gene3D" id="4.10.1220.10">
    <property type="entry name" value="EGF-type module"/>
    <property type="match status" value="1"/>
</dbReference>
<feature type="disulfide bond" evidence="10">
    <location>
        <begin position="41"/>
        <end position="56"/>
    </location>
</feature>
<dbReference type="GO" id="GO:0042562">
    <property type="term" value="F:hormone binding"/>
    <property type="evidence" value="ECO:0007669"/>
    <property type="project" value="TreeGrafter"/>
</dbReference>
<keyword evidence="7 10" id="KW-1015">Disulfide bond</keyword>
<keyword evidence="6" id="KW-0472">Membrane</keyword>
<feature type="non-terminal residue" evidence="11">
    <location>
        <position position="79"/>
    </location>
</feature>
<dbReference type="PROSITE" id="PS50068">
    <property type="entry name" value="LDLRA_2"/>
    <property type="match status" value="1"/>
</dbReference>
<evidence type="ECO:0000256" key="10">
    <source>
        <dbReference type="PROSITE-ProRule" id="PRU00124"/>
    </source>
</evidence>
<protein>
    <submittedName>
        <fullName evidence="11">Uncharacterized protein</fullName>
    </submittedName>
</protein>
<keyword evidence="2" id="KW-0812">Transmembrane</keyword>
<evidence type="ECO:0000256" key="4">
    <source>
        <dbReference type="ARBA" id="ARBA00022737"/>
    </source>
</evidence>
<evidence type="ECO:0000256" key="6">
    <source>
        <dbReference type="ARBA" id="ARBA00023136"/>
    </source>
</evidence>